<reference evidence="1 2" key="1">
    <citation type="submission" date="2020-06" db="EMBL/GenBank/DDBJ databases">
        <title>Genome sequence of Paramixta manurensis strain PD-1.</title>
        <authorList>
            <person name="Lee C.W."/>
            <person name="Kim J."/>
        </authorList>
    </citation>
    <scope>NUCLEOTIDE SEQUENCE [LARGE SCALE GENOMIC DNA]</scope>
    <source>
        <strain evidence="1 2">PD-1</strain>
    </source>
</reference>
<accession>A0A6M8U507</accession>
<dbReference type="EMBL" id="CP054212">
    <property type="protein sequence ID" value="QKJ85715.1"/>
    <property type="molecule type" value="Genomic_DNA"/>
</dbReference>
<name>A0A6M8U507_9GAMM</name>
<keyword evidence="2" id="KW-1185">Reference proteome</keyword>
<dbReference type="Proteomes" id="UP000505325">
    <property type="component" value="Chromosome"/>
</dbReference>
<proteinExistence type="predicted"/>
<dbReference type="AlphaFoldDB" id="A0A6M8U507"/>
<dbReference type="RefSeq" id="WP_173632777.1">
    <property type="nucleotide sequence ID" value="NZ_CP054212.1"/>
</dbReference>
<evidence type="ECO:0000313" key="2">
    <source>
        <dbReference type="Proteomes" id="UP000505325"/>
    </source>
</evidence>
<organism evidence="1 2">
    <name type="scientific">Paramixta manurensis</name>
    <dbReference type="NCBI Taxonomy" id="2740817"/>
    <lineage>
        <taxon>Bacteria</taxon>
        <taxon>Pseudomonadati</taxon>
        <taxon>Pseudomonadota</taxon>
        <taxon>Gammaproteobacteria</taxon>
        <taxon>Enterobacterales</taxon>
        <taxon>Erwiniaceae</taxon>
        <taxon>Paramixta</taxon>
    </lineage>
</organism>
<sequence length="128" mass="15046">MKKNTYEQSILYSISPSLLRQYIVLDDVKNLRLIEKDRRRAIEEIDIHIENVRKNNSDIIGYSLLKKNLESSSDETVYILSGYDMKYGFDLYLDKSKSHPIGVAIIKLRIKSEEELKWEREVLGIKHS</sequence>
<evidence type="ECO:0000313" key="1">
    <source>
        <dbReference type="EMBL" id="QKJ85715.1"/>
    </source>
</evidence>
<gene>
    <name evidence="1" type="ORF">PMPD1_0743</name>
</gene>
<protein>
    <submittedName>
        <fullName evidence="1">Uncharacterized protein</fullName>
    </submittedName>
</protein>
<dbReference type="KEGG" id="pmak:PMPD1_0743"/>